<comment type="caution">
    <text evidence="5">The sequence shown here is derived from an EMBL/GenBank/DDBJ whole genome shotgun (WGS) entry which is preliminary data.</text>
</comment>
<protein>
    <recommendedName>
        <fullName evidence="7">NACHT domain-containing protein</fullName>
    </recommendedName>
</protein>
<keyword evidence="1" id="KW-0677">Repeat</keyword>
<feature type="compositionally biased region" description="Basic and acidic residues" evidence="2">
    <location>
        <begin position="1099"/>
        <end position="1117"/>
    </location>
</feature>
<name>A0AAN7U668_9PEZI</name>
<feature type="domain" description="Nephrocystin 3-like N-terminal" evidence="3">
    <location>
        <begin position="270"/>
        <end position="456"/>
    </location>
</feature>
<reference evidence="5 6" key="1">
    <citation type="submission" date="2023-10" db="EMBL/GenBank/DDBJ databases">
        <title>Draft genome sequence of Xylaria bambusicola isolate GMP-LS, the root and basal stem rot pathogen of sugarcane in Indonesia.</title>
        <authorList>
            <person name="Selvaraj P."/>
            <person name="Muralishankar V."/>
            <person name="Muruganantham S."/>
            <person name="Sp S."/>
            <person name="Haryani S."/>
            <person name="Lau K.J.X."/>
            <person name="Naqvi N.I."/>
        </authorList>
    </citation>
    <scope>NUCLEOTIDE SEQUENCE [LARGE SCALE GENOMIC DNA]</scope>
    <source>
        <strain evidence="5">GMP-LS</strain>
    </source>
</reference>
<dbReference type="PANTHER" id="PTHR10039">
    <property type="entry name" value="AMELOGENIN"/>
    <property type="match status" value="1"/>
</dbReference>
<evidence type="ECO:0000256" key="1">
    <source>
        <dbReference type="ARBA" id="ARBA00022737"/>
    </source>
</evidence>
<accession>A0AAN7U668</accession>
<keyword evidence="6" id="KW-1185">Reference proteome</keyword>
<proteinExistence type="predicted"/>
<evidence type="ECO:0000313" key="6">
    <source>
        <dbReference type="Proteomes" id="UP001305414"/>
    </source>
</evidence>
<sequence>MDAAGLAISLSGAVLKLVIFSLDFISDVKQVYTQGATDLNLDLSTVAESVALVTTSLENQLAATSDDGIGGSQELDPDQARLKSLSMRAAEISRELVYKLNKVTTDKKSTWKSFKTVALGLWDTDEIEKTEKRLNAIKDEIQFSILVSIRNKINQSPHDDNFRILNTLQEVAEKQARSREDSAHMIELLNDADRVGRGRHDELINLGNHLLHAIRALSNAGLPYPTPVPLVPVSFHDDNARQAAEGIVLNSLWYPSISDRQETIHEAHANTFQWIFEDPETTGKQWSNFVMFLQGSIPSYWITGKPGSGKSTLMKYINQTPKTQVLLQQWSGENTLIHVSHYLYYGGGDYQKSEIGLFKSLLHSILDKRRDLLPIAFKDRFQAALGGKKHHDPTLPEAKRALIDLIRHCPNINFFFSIDGLDEFDPQVSMTHVQSLIDFTHYLEKCDNVKILVSSRPLPEFERGYNGRPFLKVQDLTREDIRRYAHEKLMDHPRMKVLGKKDPESIGSLLNSIVDSSLGVFLWVRVVTESLIEGLTNYDGIDDLKKTLQGLPSDIHALYRTILERIKPIHKPKAARLLCIVHFAQTQELTLSLLDLWFADSASNDVVLNTAVEPISDEDFCDRVDELETRLKSQCLGLIETELFSLDERGHPGFRSPYIRHPPNGDKVVLARFLHRSVFEFLSDGDIWSGVVEKYLEPKFSAALCLFRSSILLIKTYRLYPDVQWSEVISIAQCAGDRAKRAEIDTKQPHCKLVHELDLAMHGIMPLVYHAASNAGQMTEGVTLLLGREYHWSVWCRHSVLFGPGSPRFKDLRPLHDRTHGSLMAFAAENALVCYMRSQISEKGQQVLDKKGLPLLGYAIIPFTNSRVWLSSDIIELLLEEGADPNQIYNGTSLWEWHLWSLYVFRQGFRDSEYKMDTWVSHKRAMAMEKLLLSGANPNGRMVHVQKFGAADWTTDLDLPWTPVNITRGRSSVCTILSELLRAHQALKDVQDAWIDCPAWFGEMNETLRRTTVILRERGAVEEEWENIDDMKQIFVDIYRRMTDKEPLMLGESDMITKLGEKNLTEDRTSNAQLKTTTSDASTTPENQVDSDLPNVIDASREDKEPTTRTADEETRQVDPVSSNPAEIAIRSKKGWRKSYDRMVQKAKHRLW</sequence>
<feature type="compositionally biased region" description="Polar residues" evidence="2">
    <location>
        <begin position="1070"/>
        <end position="1090"/>
    </location>
</feature>
<evidence type="ECO:0000259" key="4">
    <source>
        <dbReference type="Pfam" id="PF25053"/>
    </source>
</evidence>
<evidence type="ECO:0008006" key="7">
    <source>
        <dbReference type="Google" id="ProtNLM"/>
    </source>
</evidence>
<dbReference type="InterPro" id="IPR056693">
    <property type="entry name" value="DUF7791"/>
</dbReference>
<dbReference type="Proteomes" id="UP001305414">
    <property type="component" value="Unassembled WGS sequence"/>
</dbReference>
<organism evidence="5 6">
    <name type="scientific">Xylaria bambusicola</name>
    <dbReference type="NCBI Taxonomy" id="326684"/>
    <lineage>
        <taxon>Eukaryota</taxon>
        <taxon>Fungi</taxon>
        <taxon>Dikarya</taxon>
        <taxon>Ascomycota</taxon>
        <taxon>Pezizomycotina</taxon>
        <taxon>Sordariomycetes</taxon>
        <taxon>Xylariomycetidae</taxon>
        <taxon>Xylariales</taxon>
        <taxon>Xylariaceae</taxon>
        <taxon>Xylaria</taxon>
    </lineage>
</organism>
<dbReference type="InterPro" id="IPR056884">
    <property type="entry name" value="NPHP3-like_N"/>
</dbReference>
<feature type="region of interest" description="Disordered" evidence="2">
    <location>
        <begin position="1062"/>
        <end position="1126"/>
    </location>
</feature>
<dbReference type="AlphaFoldDB" id="A0AAN7U668"/>
<feature type="domain" description="DUF7791" evidence="4">
    <location>
        <begin position="565"/>
        <end position="719"/>
    </location>
</feature>
<dbReference type="PANTHER" id="PTHR10039:SF5">
    <property type="entry name" value="NACHT DOMAIN-CONTAINING PROTEIN"/>
    <property type="match status" value="1"/>
</dbReference>
<dbReference type="Pfam" id="PF24883">
    <property type="entry name" value="NPHP3_N"/>
    <property type="match status" value="1"/>
</dbReference>
<dbReference type="SUPFAM" id="SSF52540">
    <property type="entry name" value="P-loop containing nucleoside triphosphate hydrolases"/>
    <property type="match status" value="1"/>
</dbReference>
<dbReference type="Pfam" id="PF25053">
    <property type="entry name" value="DUF7791"/>
    <property type="match status" value="1"/>
</dbReference>
<gene>
    <name evidence="5" type="ORF">RRF57_002340</name>
</gene>
<evidence type="ECO:0000313" key="5">
    <source>
        <dbReference type="EMBL" id="KAK5626625.1"/>
    </source>
</evidence>
<evidence type="ECO:0000259" key="3">
    <source>
        <dbReference type="Pfam" id="PF24883"/>
    </source>
</evidence>
<dbReference type="EMBL" id="JAWHQM010000004">
    <property type="protein sequence ID" value="KAK5626625.1"/>
    <property type="molecule type" value="Genomic_DNA"/>
</dbReference>
<dbReference type="InterPro" id="IPR027417">
    <property type="entry name" value="P-loop_NTPase"/>
</dbReference>
<evidence type="ECO:0000256" key="2">
    <source>
        <dbReference type="SAM" id="MobiDB-lite"/>
    </source>
</evidence>
<dbReference type="Gene3D" id="3.40.50.300">
    <property type="entry name" value="P-loop containing nucleotide triphosphate hydrolases"/>
    <property type="match status" value="1"/>
</dbReference>